<sequence length="221" mass="24491">MKGTLAFGLLFVVTVVWARPTEEEDAIIVFADNRVVDERKLIENVNLEHAKGVEASTTSGRREQKEKTVVEEETRGASQQTADTIVFREENPRKTSRTEKNIGNVKGNAPEVAGEFVDEIVFRDAIKGKSLGKNVDMETIEDVRKKNSAPKVIGEFVDEIVFRNTIKKSPAGKTADVEKKVGDQVDDLTDEGIALNELEPSEFSGLNEDHQKRLSSSMMGI</sequence>
<evidence type="ECO:0000256" key="2">
    <source>
        <dbReference type="SAM" id="SignalP"/>
    </source>
</evidence>
<feature type="signal peptide" evidence="2">
    <location>
        <begin position="1"/>
        <end position="18"/>
    </location>
</feature>
<dbReference type="AlphaFoldDB" id="A0A7R8ZTB6"/>
<reference evidence="3" key="1">
    <citation type="submission" date="2020-11" db="EMBL/GenBank/DDBJ databases">
        <authorList>
            <person name="Tran Van P."/>
        </authorList>
    </citation>
    <scope>NUCLEOTIDE SEQUENCE</scope>
</reference>
<evidence type="ECO:0000256" key="1">
    <source>
        <dbReference type="SAM" id="MobiDB-lite"/>
    </source>
</evidence>
<evidence type="ECO:0000313" key="3">
    <source>
        <dbReference type="EMBL" id="CAD7231093.1"/>
    </source>
</evidence>
<feature type="chain" id="PRO_5043658217" evidence="2">
    <location>
        <begin position="19"/>
        <end position="221"/>
    </location>
</feature>
<feature type="region of interest" description="Disordered" evidence="1">
    <location>
        <begin position="199"/>
        <end position="221"/>
    </location>
</feature>
<organism evidence="3">
    <name type="scientific">Cyprideis torosa</name>
    <dbReference type="NCBI Taxonomy" id="163714"/>
    <lineage>
        <taxon>Eukaryota</taxon>
        <taxon>Metazoa</taxon>
        <taxon>Ecdysozoa</taxon>
        <taxon>Arthropoda</taxon>
        <taxon>Crustacea</taxon>
        <taxon>Oligostraca</taxon>
        <taxon>Ostracoda</taxon>
        <taxon>Podocopa</taxon>
        <taxon>Podocopida</taxon>
        <taxon>Cytherocopina</taxon>
        <taxon>Cytheroidea</taxon>
        <taxon>Cytherideidae</taxon>
        <taxon>Cyprideis</taxon>
    </lineage>
</organism>
<feature type="region of interest" description="Disordered" evidence="1">
    <location>
        <begin position="53"/>
        <end position="80"/>
    </location>
</feature>
<dbReference type="EMBL" id="OB663184">
    <property type="protein sequence ID" value="CAD7231093.1"/>
    <property type="molecule type" value="Genomic_DNA"/>
</dbReference>
<name>A0A7R8ZTB6_9CRUS</name>
<feature type="compositionally biased region" description="Basic and acidic residues" evidence="1">
    <location>
        <begin position="60"/>
        <end position="75"/>
    </location>
</feature>
<gene>
    <name evidence="3" type="ORF">CTOB1V02_LOCUS8947</name>
</gene>
<accession>A0A7R8ZTB6</accession>
<keyword evidence="2" id="KW-0732">Signal</keyword>
<protein>
    <submittedName>
        <fullName evidence="3">Uncharacterized protein</fullName>
    </submittedName>
</protein>
<proteinExistence type="predicted"/>